<dbReference type="InterPro" id="IPR029058">
    <property type="entry name" value="AB_hydrolase_fold"/>
</dbReference>
<proteinExistence type="predicted"/>
<accession>A0A2A9DZC5</accession>
<dbReference type="InterPro" id="IPR022742">
    <property type="entry name" value="Hydrolase_4"/>
</dbReference>
<dbReference type="Gene3D" id="3.40.50.1820">
    <property type="entry name" value="alpha/beta hydrolase"/>
    <property type="match status" value="1"/>
</dbReference>
<dbReference type="SUPFAM" id="SSF53474">
    <property type="entry name" value="alpha/beta-Hydrolases"/>
    <property type="match status" value="1"/>
</dbReference>
<gene>
    <name evidence="2" type="ORF">ATJ78_2241</name>
</gene>
<sequence>MKRPCHADRRSRRLWPLSASALAVAAFGGFAGVTAEVARRVVIPDVSRANNTKVVHVDASEQTITLSSTPDTRLPGRYGLWVNRLSDYVRLGEIVAETPRTVTRRVLSDLPDPVRHGGASFSGWYYRDVAALGLPVQDWDVPTENGAAPAWYFPSDAPLARGCAVLVHGRGVQRNEVLRAVPVIRAQGYDCLAISYRNDGDAAASRDGRYMLGQTEWKDVDAAMREAARAGHTRFVLMGWSMGGAVCLQTAARSERTSDIAGLILESPVVDWRTVLRYQARASRIPSLVRDAAMWLVGSRLSRLVTGQRIPIDFDRLDRVAHAVDLRHPVLILHSDDDGFVPSDASHALAEARPDLVTLDTFAVARHTKLWNYDSSRWNRTITRWLASLS</sequence>
<evidence type="ECO:0000313" key="3">
    <source>
        <dbReference type="Proteomes" id="UP000221369"/>
    </source>
</evidence>
<dbReference type="AlphaFoldDB" id="A0A2A9DZC5"/>
<dbReference type="Proteomes" id="UP000221369">
    <property type="component" value="Unassembled WGS sequence"/>
</dbReference>
<name>A0A2A9DZC5_9MICO</name>
<dbReference type="PANTHER" id="PTHR12277">
    <property type="entry name" value="ALPHA/BETA HYDROLASE DOMAIN-CONTAINING PROTEIN"/>
    <property type="match status" value="1"/>
</dbReference>
<reference evidence="2 3" key="1">
    <citation type="submission" date="2017-10" db="EMBL/GenBank/DDBJ databases">
        <title>Sequencing the genomes of 1000 actinobacteria strains.</title>
        <authorList>
            <person name="Klenk H.-P."/>
        </authorList>
    </citation>
    <scope>NUCLEOTIDE SEQUENCE [LARGE SCALE GENOMIC DNA]</scope>
    <source>
        <strain evidence="2 3">DSM 21798</strain>
    </source>
</reference>
<dbReference type="PANTHER" id="PTHR12277:SF79">
    <property type="entry name" value="XAA-PRO DIPEPTIDYL-PEPTIDASE-RELATED"/>
    <property type="match status" value="1"/>
</dbReference>
<dbReference type="EMBL" id="PDJE01000001">
    <property type="protein sequence ID" value="PFG31280.1"/>
    <property type="molecule type" value="Genomic_DNA"/>
</dbReference>
<organism evidence="2 3">
    <name type="scientific">Paramicrobacterium agarici</name>
    <dbReference type="NCBI Taxonomy" id="630514"/>
    <lineage>
        <taxon>Bacteria</taxon>
        <taxon>Bacillati</taxon>
        <taxon>Actinomycetota</taxon>
        <taxon>Actinomycetes</taxon>
        <taxon>Micrococcales</taxon>
        <taxon>Microbacteriaceae</taxon>
        <taxon>Paramicrobacterium</taxon>
    </lineage>
</organism>
<dbReference type="RefSeq" id="WP_098407651.1">
    <property type="nucleotide sequence ID" value="NZ_PDJE01000001.1"/>
</dbReference>
<dbReference type="OrthoDB" id="8111537at2"/>
<dbReference type="Pfam" id="PF12146">
    <property type="entry name" value="Hydrolase_4"/>
    <property type="match status" value="1"/>
</dbReference>
<protein>
    <submittedName>
        <fullName evidence="2">Alpha-beta hydrolase superfamily lysophospholipase</fullName>
    </submittedName>
</protein>
<evidence type="ECO:0000259" key="1">
    <source>
        <dbReference type="Pfam" id="PF12146"/>
    </source>
</evidence>
<keyword evidence="2" id="KW-0378">Hydrolase</keyword>
<comment type="caution">
    <text evidence="2">The sequence shown here is derived from an EMBL/GenBank/DDBJ whole genome shotgun (WGS) entry which is preliminary data.</text>
</comment>
<evidence type="ECO:0000313" key="2">
    <source>
        <dbReference type="EMBL" id="PFG31280.1"/>
    </source>
</evidence>
<dbReference type="GO" id="GO:0016787">
    <property type="term" value="F:hydrolase activity"/>
    <property type="evidence" value="ECO:0007669"/>
    <property type="project" value="UniProtKB-KW"/>
</dbReference>
<feature type="domain" description="Serine aminopeptidase S33" evidence="1">
    <location>
        <begin position="161"/>
        <end position="299"/>
    </location>
</feature>
<keyword evidence="3" id="KW-1185">Reference proteome</keyword>